<name>A0A084G814_PSEDA</name>
<dbReference type="Pfam" id="PF00106">
    <property type="entry name" value="adh_short"/>
    <property type="match status" value="1"/>
</dbReference>
<organism evidence="2 3">
    <name type="scientific">Pseudallescheria apiosperma</name>
    <name type="common">Scedosporium apiospermum</name>
    <dbReference type="NCBI Taxonomy" id="563466"/>
    <lineage>
        <taxon>Eukaryota</taxon>
        <taxon>Fungi</taxon>
        <taxon>Dikarya</taxon>
        <taxon>Ascomycota</taxon>
        <taxon>Pezizomycotina</taxon>
        <taxon>Sordariomycetes</taxon>
        <taxon>Hypocreomycetidae</taxon>
        <taxon>Microascales</taxon>
        <taxon>Microascaceae</taxon>
        <taxon>Scedosporium</taxon>
    </lineage>
</organism>
<dbReference type="OMA" id="VSETHAW"/>
<protein>
    <submittedName>
        <fullName evidence="2">Putative Short-chain dehydrogenase/reductase family protein</fullName>
    </submittedName>
</protein>
<dbReference type="SUPFAM" id="SSF51735">
    <property type="entry name" value="NAD(P)-binding Rossmann-fold domains"/>
    <property type="match status" value="1"/>
</dbReference>
<dbReference type="GeneID" id="27723748"/>
<evidence type="ECO:0000313" key="3">
    <source>
        <dbReference type="Proteomes" id="UP000028545"/>
    </source>
</evidence>
<dbReference type="OrthoDB" id="542013at2759"/>
<dbReference type="VEuPathDB" id="FungiDB:SAPIO_CDS4676"/>
<gene>
    <name evidence="2" type="ORF">SAPIO_CDS4676</name>
</gene>
<proteinExistence type="predicted"/>
<keyword evidence="3" id="KW-1185">Reference proteome</keyword>
<dbReference type="EMBL" id="JOWA01000093">
    <property type="protein sequence ID" value="KEZ43476.1"/>
    <property type="molecule type" value="Genomic_DNA"/>
</dbReference>
<reference evidence="2 3" key="1">
    <citation type="journal article" date="2014" name="Genome Announc.">
        <title>Draft genome sequence of the pathogenic fungus Scedosporium apiospermum.</title>
        <authorList>
            <person name="Vandeputte P."/>
            <person name="Ghamrawi S."/>
            <person name="Rechenmann M."/>
            <person name="Iltis A."/>
            <person name="Giraud S."/>
            <person name="Fleury M."/>
            <person name="Thornton C."/>
            <person name="Delhaes L."/>
            <person name="Meyer W."/>
            <person name="Papon N."/>
            <person name="Bouchara J.P."/>
        </authorList>
    </citation>
    <scope>NUCLEOTIDE SEQUENCE [LARGE SCALE GENOMIC DNA]</scope>
    <source>
        <strain evidence="2 3">IHEM 14462</strain>
    </source>
</reference>
<comment type="caution">
    <text evidence="2">The sequence shown here is derived from an EMBL/GenBank/DDBJ whole genome shotgun (WGS) entry which is preliminary data.</text>
</comment>
<dbReference type="GO" id="GO:0016491">
    <property type="term" value="F:oxidoreductase activity"/>
    <property type="evidence" value="ECO:0007669"/>
    <property type="project" value="UniProtKB-KW"/>
</dbReference>
<dbReference type="Proteomes" id="UP000028545">
    <property type="component" value="Unassembled WGS sequence"/>
</dbReference>
<keyword evidence="1" id="KW-0560">Oxidoreductase</keyword>
<dbReference type="PANTHER" id="PTHR43157">
    <property type="entry name" value="PHOSPHATIDYLINOSITOL-GLYCAN BIOSYNTHESIS CLASS F PROTEIN-RELATED"/>
    <property type="match status" value="1"/>
</dbReference>
<sequence length="296" mass="32651">MSLPYGHFIRSQLCLKLPTSTKSFAGQTIIVTGSNTGIGLEAARHIVRLGAAKVILAVRSCERGTAAAKSIVASTGRAGVAEVWELDLASYESVRAFAERVTTELDRLDVVIENAGLYTHQFERAEDNERTITVNVISTMLLAVLLLPKLRETAERFGTDVVLTFTGSFVHWMTEFPERRAENILEELAREDSARMKDRYNVSKMMELLAFRELSKTVTQPSGSGRIVTSIVNPGAVQTDIMREASGFFSLYVKTMRIAVMRTAEEGGRTLVHAAEGNRDTDGQYLCDCKPAKPEL</sequence>
<dbReference type="KEGG" id="sapo:SAPIO_CDS4676"/>
<dbReference type="InterPro" id="IPR036291">
    <property type="entry name" value="NAD(P)-bd_dom_sf"/>
</dbReference>
<accession>A0A084G814</accession>
<dbReference type="HOGENOM" id="CLU_010194_44_4_1"/>
<dbReference type="AlphaFoldDB" id="A0A084G814"/>
<evidence type="ECO:0000256" key="1">
    <source>
        <dbReference type="ARBA" id="ARBA00023002"/>
    </source>
</evidence>
<dbReference type="Gene3D" id="3.40.50.720">
    <property type="entry name" value="NAD(P)-binding Rossmann-like Domain"/>
    <property type="match status" value="1"/>
</dbReference>
<dbReference type="RefSeq" id="XP_016643275.1">
    <property type="nucleotide sequence ID" value="XM_016787166.1"/>
</dbReference>
<evidence type="ECO:0000313" key="2">
    <source>
        <dbReference type="EMBL" id="KEZ43476.1"/>
    </source>
</evidence>
<dbReference type="PRINTS" id="PR00081">
    <property type="entry name" value="GDHRDH"/>
</dbReference>
<dbReference type="PANTHER" id="PTHR43157:SF31">
    <property type="entry name" value="PHOSPHATIDYLINOSITOL-GLYCAN BIOSYNTHESIS CLASS F PROTEIN"/>
    <property type="match status" value="1"/>
</dbReference>
<dbReference type="InterPro" id="IPR002347">
    <property type="entry name" value="SDR_fam"/>
</dbReference>